<protein>
    <submittedName>
        <fullName evidence="2">Uncharacterized protein</fullName>
    </submittedName>
</protein>
<accession>A0A9X6NLD5</accession>
<dbReference type="AlphaFoldDB" id="A0A9X6NLD5"/>
<organism evidence="2 3">
    <name type="scientific">Hypsibius exemplaris</name>
    <name type="common">Freshwater tardigrade</name>
    <dbReference type="NCBI Taxonomy" id="2072580"/>
    <lineage>
        <taxon>Eukaryota</taxon>
        <taxon>Metazoa</taxon>
        <taxon>Ecdysozoa</taxon>
        <taxon>Tardigrada</taxon>
        <taxon>Eutardigrada</taxon>
        <taxon>Parachela</taxon>
        <taxon>Hypsibioidea</taxon>
        <taxon>Hypsibiidae</taxon>
        <taxon>Hypsibius</taxon>
    </lineage>
</organism>
<comment type="caution">
    <text evidence="2">The sequence shown here is derived from an EMBL/GenBank/DDBJ whole genome shotgun (WGS) entry which is preliminary data.</text>
</comment>
<dbReference type="Proteomes" id="UP000192578">
    <property type="component" value="Unassembled WGS sequence"/>
</dbReference>
<proteinExistence type="predicted"/>
<evidence type="ECO:0000256" key="1">
    <source>
        <dbReference type="SAM" id="MobiDB-lite"/>
    </source>
</evidence>
<evidence type="ECO:0000313" key="3">
    <source>
        <dbReference type="Proteomes" id="UP000192578"/>
    </source>
</evidence>
<gene>
    <name evidence="2" type="ORF">BV898_16115</name>
</gene>
<keyword evidence="3" id="KW-1185">Reference proteome</keyword>
<reference evidence="3" key="1">
    <citation type="submission" date="2017-01" db="EMBL/GenBank/DDBJ databases">
        <title>Comparative genomics of anhydrobiosis in the tardigrade Hypsibius dujardini.</title>
        <authorList>
            <person name="Yoshida Y."/>
            <person name="Koutsovoulos G."/>
            <person name="Laetsch D."/>
            <person name="Stevens L."/>
            <person name="Kumar S."/>
            <person name="Horikawa D."/>
            <person name="Ishino K."/>
            <person name="Komine S."/>
            <person name="Tomita M."/>
            <person name="Blaxter M."/>
            <person name="Arakawa K."/>
        </authorList>
    </citation>
    <scope>NUCLEOTIDE SEQUENCE [LARGE SCALE GENOMIC DNA]</scope>
    <source>
        <strain evidence="3">Z151</strain>
    </source>
</reference>
<evidence type="ECO:0000313" key="2">
    <source>
        <dbReference type="EMBL" id="OWA51639.1"/>
    </source>
</evidence>
<sequence>MVVFHKFNDTVTNSAAALRSKQSTYRLQARLSVGKYSILSAHQSSYAHTVVGENPTGSVSTTTTGPKLQMAMDPPSLLQKS</sequence>
<dbReference type="EMBL" id="MTYJ01000234">
    <property type="protein sequence ID" value="OWA51639.1"/>
    <property type="molecule type" value="Genomic_DNA"/>
</dbReference>
<name>A0A9X6NLD5_HYPEX</name>
<feature type="compositionally biased region" description="Low complexity" evidence="1">
    <location>
        <begin position="55"/>
        <end position="66"/>
    </location>
</feature>
<feature type="region of interest" description="Disordered" evidence="1">
    <location>
        <begin position="50"/>
        <end position="81"/>
    </location>
</feature>